<keyword evidence="3" id="KW-1185">Reference proteome</keyword>
<dbReference type="AlphaFoldDB" id="A0A540W720"/>
<reference evidence="2 3" key="1">
    <citation type="submission" date="2019-06" db="EMBL/GenBank/DDBJ databases">
        <title>Description of Kitasatospora acidophila sp. nov. isolated from pine grove soil, and reclassification of Streptomyces novaecaesareae to Kitasatospora novaeceasareae comb. nov.</title>
        <authorList>
            <person name="Kim M.J."/>
        </authorList>
    </citation>
    <scope>NUCLEOTIDE SEQUENCE [LARGE SCALE GENOMIC DNA]</scope>
    <source>
        <strain evidence="2 3">MMS16-CNU292</strain>
    </source>
</reference>
<gene>
    <name evidence="2" type="ORF">E6W39_24550</name>
</gene>
<accession>A0A540W720</accession>
<name>A0A540W720_9ACTN</name>
<sequence length="194" mass="21040">MYGPVPTAPPRGRGVSAWRVLLRVLLTVVPVLSIGIMAWVSMLWLALVHRRTRDWLMLALAAATAIGGLALIGPSDGQGWQTTAGMVLLLGTAVFVPAYFLAVELRPQRAVQLQSQRTAEFQPQRTAELRPQQWTLETAPGQGIPVTPPAQGNTVVLPPLQPGYPPVLPRQDRIGEVRAGLDELSAYLQRQDGS</sequence>
<feature type="transmembrane region" description="Helical" evidence="1">
    <location>
        <begin position="55"/>
        <end position="72"/>
    </location>
</feature>
<comment type="caution">
    <text evidence="2">The sequence shown here is derived from an EMBL/GenBank/DDBJ whole genome shotgun (WGS) entry which is preliminary data.</text>
</comment>
<dbReference type="RefSeq" id="WP_141635370.1">
    <property type="nucleotide sequence ID" value="NZ_VIGB01000003.1"/>
</dbReference>
<dbReference type="Proteomes" id="UP000319103">
    <property type="component" value="Unassembled WGS sequence"/>
</dbReference>
<feature type="transmembrane region" description="Helical" evidence="1">
    <location>
        <begin position="20"/>
        <end position="48"/>
    </location>
</feature>
<organism evidence="2 3">
    <name type="scientific">Kitasatospora acidiphila</name>
    <dbReference type="NCBI Taxonomy" id="2567942"/>
    <lineage>
        <taxon>Bacteria</taxon>
        <taxon>Bacillati</taxon>
        <taxon>Actinomycetota</taxon>
        <taxon>Actinomycetes</taxon>
        <taxon>Kitasatosporales</taxon>
        <taxon>Streptomycetaceae</taxon>
        <taxon>Kitasatospora</taxon>
    </lineage>
</organism>
<dbReference type="OrthoDB" id="3874249at2"/>
<feature type="transmembrane region" description="Helical" evidence="1">
    <location>
        <begin position="84"/>
        <end position="103"/>
    </location>
</feature>
<keyword evidence="1" id="KW-0472">Membrane</keyword>
<proteinExistence type="predicted"/>
<keyword evidence="1" id="KW-0812">Transmembrane</keyword>
<evidence type="ECO:0000256" key="1">
    <source>
        <dbReference type="SAM" id="Phobius"/>
    </source>
</evidence>
<protein>
    <recommendedName>
        <fullName evidence="4">Integral membrane protein</fullName>
    </recommendedName>
</protein>
<evidence type="ECO:0008006" key="4">
    <source>
        <dbReference type="Google" id="ProtNLM"/>
    </source>
</evidence>
<keyword evidence="1" id="KW-1133">Transmembrane helix</keyword>
<evidence type="ECO:0000313" key="3">
    <source>
        <dbReference type="Proteomes" id="UP000319103"/>
    </source>
</evidence>
<evidence type="ECO:0000313" key="2">
    <source>
        <dbReference type="EMBL" id="TQF04815.1"/>
    </source>
</evidence>
<dbReference type="EMBL" id="VIGB01000003">
    <property type="protein sequence ID" value="TQF04815.1"/>
    <property type="molecule type" value="Genomic_DNA"/>
</dbReference>